<protein>
    <submittedName>
        <fullName evidence="1">Uncharacterized protein</fullName>
    </submittedName>
</protein>
<keyword evidence="2" id="KW-1185">Reference proteome</keyword>
<name>K4LFC6_THEPS</name>
<dbReference type="EMBL" id="CP003732">
    <property type="protein sequence ID" value="AFV11731.1"/>
    <property type="molecule type" value="Genomic_DNA"/>
</dbReference>
<sequence>MNLRFFLKNISLHLFDTEQESLLMVFHKDINSVSFDNPPCVFSNKNA</sequence>
<dbReference type="Proteomes" id="UP000000467">
    <property type="component" value="Chromosome"/>
</dbReference>
<dbReference type="KEGG" id="tpz:Tph_c15250"/>
<accession>K4LFC6</accession>
<gene>
    <name evidence="1" type="ordered locus">Tph_c15250</name>
</gene>
<dbReference type="HOGENOM" id="CLU_3174251_0_0_9"/>
<dbReference type="AlphaFoldDB" id="K4LFC6"/>
<dbReference type="STRING" id="1089553.Tph_c15250"/>
<proteinExistence type="predicted"/>
<evidence type="ECO:0000313" key="2">
    <source>
        <dbReference type="Proteomes" id="UP000000467"/>
    </source>
</evidence>
<evidence type="ECO:0000313" key="1">
    <source>
        <dbReference type="EMBL" id="AFV11731.1"/>
    </source>
</evidence>
<reference evidence="1 2" key="1">
    <citation type="journal article" date="2012" name="BMC Genomics">
        <title>Genome-guided analysis of physiological and morphological traits of the fermentative acetate oxidizer Thermacetogenium phaeum.</title>
        <authorList>
            <person name="Oehler D."/>
            <person name="Poehlein A."/>
            <person name="Leimbach A."/>
            <person name="Muller N."/>
            <person name="Daniel R."/>
            <person name="Gottschalk G."/>
            <person name="Schink B."/>
        </authorList>
    </citation>
    <scope>NUCLEOTIDE SEQUENCE [LARGE SCALE GENOMIC DNA]</scope>
    <source>
        <strain evidence="2">ATCC BAA-254 / DSM 26808 / PB</strain>
    </source>
</reference>
<organism evidence="1 2">
    <name type="scientific">Thermacetogenium phaeum (strain ATCC BAA-254 / DSM 26808 / PB)</name>
    <dbReference type="NCBI Taxonomy" id="1089553"/>
    <lineage>
        <taxon>Bacteria</taxon>
        <taxon>Bacillati</taxon>
        <taxon>Bacillota</taxon>
        <taxon>Clostridia</taxon>
        <taxon>Thermoanaerobacterales</taxon>
        <taxon>Thermoanaerobacteraceae</taxon>
        <taxon>Thermacetogenium</taxon>
    </lineage>
</organism>